<dbReference type="EMBL" id="MN739796">
    <property type="protein sequence ID" value="QHT26522.1"/>
    <property type="molecule type" value="Genomic_DNA"/>
</dbReference>
<comment type="subcellular location">
    <subcellularLocation>
        <location evidence="2">Cytoplasm</location>
    </subcellularLocation>
</comment>
<accession>A0A6C0ECQ7</accession>
<evidence type="ECO:0000256" key="8">
    <source>
        <dbReference type="ARBA" id="ARBA00022833"/>
    </source>
</evidence>
<proteinExistence type="predicted"/>
<evidence type="ECO:0000256" key="2">
    <source>
        <dbReference type="ARBA" id="ARBA00004496"/>
    </source>
</evidence>
<comment type="cofactor">
    <cofactor evidence="1">
        <name>Zn(2+)</name>
        <dbReference type="ChEBI" id="CHEBI:29105"/>
    </cofactor>
</comment>
<dbReference type="Gene3D" id="3.30.540.30">
    <property type="match status" value="3"/>
</dbReference>
<organism evidence="10">
    <name type="scientific">viral metagenome</name>
    <dbReference type="NCBI Taxonomy" id="1070528"/>
    <lineage>
        <taxon>unclassified sequences</taxon>
        <taxon>metagenomes</taxon>
        <taxon>organismal metagenomes</taxon>
    </lineage>
</organism>
<evidence type="ECO:0000313" key="10">
    <source>
        <dbReference type="EMBL" id="QHT26522.1"/>
    </source>
</evidence>
<keyword evidence="7" id="KW-0378">Hydrolase</keyword>
<sequence length="666" mass="77247">MDEKSLLHLTPESIPLISLDITKQFSQLTEKEQLYAYYMYKASWAGAMIIAQQTSFESEFLIKTFVKFFQSNNVHDLPDTEDINNFLNYVVYVFLNFSNYTAFSHRKFIPRISREKMEEILKDTENVLDNGWLLDKMYSLTPSTLGYPPENESGLFPLMTKEDILRVDEYLKYKGIEAWNTEAQMGTKEKSYEIVIASVTEPIQKKYDEEVYNGYTFNVVYRNHDDSLFKVVNNLDNALKYVANDNQWSMLRHYIKHFKYGDIEDHITSQRYWVDDKGPTVETNIGFIERYRDPSGLRADFESIVAILDKDKSKKYGELVKKAPELLELLPWPKEFEKDTFNSPDFTALDVIAYVSSEIFAGINIPNYPQIRQDYGFKNISLDNIVVSSYKGQENVKLDYLNEDDNKLYKTHFREALMIDVAGHELLGHGSGKLFVEKDGQLNFSKDTINPYTGKPVEQWYKDGETFENKFGNLGSAYEECRAECVGLYLSNFKDFHDIFNTADAWDVSRVVWLWIIRAGLGGLMTYNPDTKEWASAHCQARYVIYSVLKEAGLVNIVMNDEQDNFTINYRDTTGKGIEIIENLLGKLNVYKAIGDTVNGFELFNKYSCVDEEHLKLRSIVIKRRKTFPGFIQPTLKMNMEEKIEVVTYGNTVRDAIQSFVDKYVD</sequence>
<dbReference type="GO" id="GO:0008239">
    <property type="term" value="F:dipeptidyl-peptidase activity"/>
    <property type="evidence" value="ECO:0007669"/>
    <property type="project" value="TreeGrafter"/>
</dbReference>
<evidence type="ECO:0000256" key="9">
    <source>
        <dbReference type="ARBA" id="ARBA00023049"/>
    </source>
</evidence>
<keyword evidence="3" id="KW-0031">Aminopeptidase</keyword>
<evidence type="ECO:0000256" key="5">
    <source>
        <dbReference type="ARBA" id="ARBA00022670"/>
    </source>
</evidence>
<keyword evidence="4" id="KW-0963">Cytoplasm</keyword>
<evidence type="ECO:0000256" key="1">
    <source>
        <dbReference type="ARBA" id="ARBA00001947"/>
    </source>
</evidence>
<keyword evidence="5" id="KW-0645">Protease</keyword>
<dbReference type="AlphaFoldDB" id="A0A6C0ECQ7"/>
<dbReference type="GO" id="GO:0005737">
    <property type="term" value="C:cytoplasm"/>
    <property type="evidence" value="ECO:0007669"/>
    <property type="project" value="UniProtKB-SubCell"/>
</dbReference>
<evidence type="ECO:0000256" key="6">
    <source>
        <dbReference type="ARBA" id="ARBA00022723"/>
    </source>
</evidence>
<protein>
    <recommendedName>
        <fullName evidence="11">Dipeptidyl-peptidase III</fullName>
    </recommendedName>
</protein>
<name>A0A6C0ECQ7_9ZZZZ</name>
<keyword evidence="9" id="KW-0482">Metalloprotease</keyword>
<evidence type="ECO:0000256" key="7">
    <source>
        <dbReference type="ARBA" id="ARBA00022801"/>
    </source>
</evidence>
<evidence type="ECO:0000256" key="4">
    <source>
        <dbReference type="ARBA" id="ARBA00022490"/>
    </source>
</evidence>
<evidence type="ECO:0008006" key="11">
    <source>
        <dbReference type="Google" id="ProtNLM"/>
    </source>
</evidence>
<dbReference type="PANTHER" id="PTHR23422">
    <property type="entry name" value="DIPEPTIDYL PEPTIDASE III-RELATED"/>
    <property type="match status" value="1"/>
</dbReference>
<dbReference type="Pfam" id="PF03571">
    <property type="entry name" value="Peptidase_M49"/>
    <property type="match status" value="1"/>
</dbReference>
<dbReference type="FunFam" id="3.30.540.30:FF:000001">
    <property type="entry name" value="Dipeptidyl peptidase 3"/>
    <property type="match status" value="1"/>
</dbReference>
<dbReference type="GO" id="GO:0006508">
    <property type="term" value="P:proteolysis"/>
    <property type="evidence" value="ECO:0007669"/>
    <property type="project" value="UniProtKB-KW"/>
</dbReference>
<evidence type="ECO:0000256" key="3">
    <source>
        <dbReference type="ARBA" id="ARBA00022438"/>
    </source>
</evidence>
<keyword evidence="8" id="KW-0862">Zinc</keyword>
<reference evidence="10" key="1">
    <citation type="journal article" date="2020" name="Nature">
        <title>Giant virus diversity and host interactions through global metagenomics.</title>
        <authorList>
            <person name="Schulz F."/>
            <person name="Roux S."/>
            <person name="Paez-Espino D."/>
            <person name="Jungbluth S."/>
            <person name="Walsh D.A."/>
            <person name="Denef V.J."/>
            <person name="McMahon K.D."/>
            <person name="Konstantinidis K.T."/>
            <person name="Eloe-Fadrosh E.A."/>
            <person name="Kyrpides N.C."/>
            <person name="Woyke T."/>
        </authorList>
    </citation>
    <scope>NUCLEOTIDE SEQUENCE</scope>
    <source>
        <strain evidence="10">GVMAG-M-3300023179-27</strain>
    </source>
</reference>
<keyword evidence="6" id="KW-0479">Metal-binding</keyword>
<dbReference type="GO" id="GO:0008237">
    <property type="term" value="F:metallopeptidase activity"/>
    <property type="evidence" value="ECO:0007669"/>
    <property type="project" value="UniProtKB-KW"/>
</dbReference>
<dbReference type="GO" id="GO:0004177">
    <property type="term" value="F:aminopeptidase activity"/>
    <property type="evidence" value="ECO:0007669"/>
    <property type="project" value="UniProtKB-KW"/>
</dbReference>
<dbReference type="PANTHER" id="PTHR23422:SF11">
    <property type="entry name" value="DIPEPTIDYL PEPTIDASE 3"/>
    <property type="match status" value="1"/>
</dbReference>
<dbReference type="InterPro" id="IPR039461">
    <property type="entry name" value="Peptidase_M49"/>
</dbReference>
<dbReference type="GO" id="GO:0046872">
    <property type="term" value="F:metal ion binding"/>
    <property type="evidence" value="ECO:0007669"/>
    <property type="project" value="UniProtKB-KW"/>
</dbReference>